<organism evidence="5 6">
    <name type="scientific">Rahnella perminowiae</name>
    <dbReference type="NCBI Taxonomy" id="2816244"/>
    <lineage>
        <taxon>Bacteria</taxon>
        <taxon>Pseudomonadati</taxon>
        <taxon>Pseudomonadota</taxon>
        <taxon>Gammaproteobacteria</taxon>
        <taxon>Enterobacterales</taxon>
        <taxon>Yersiniaceae</taxon>
        <taxon>Rahnella</taxon>
    </lineage>
</organism>
<comment type="caution">
    <text evidence="5">The sequence shown here is derived from an EMBL/GenBank/DDBJ whole genome shotgun (WGS) entry which is preliminary data.</text>
</comment>
<proteinExistence type="inferred from homology"/>
<dbReference type="PANTHER" id="PTHR42812:SF12">
    <property type="entry name" value="BETA-XYLOSIDASE-RELATED"/>
    <property type="match status" value="1"/>
</dbReference>
<name>A0ABS6KZH1_9GAMM</name>
<keyword evidence="2 3" id="KW-0326">Glycosidase</keyword>
<comment type="similarity">
    <text evidence="3">Belongs to the glycosyl hydrolase 43 family.</text>
</comment>
<evidence type="ECO:0000256" key="3">
    <source>
        <dbReference type="RuleBase" id="RU361187"/>
    </source>
</evidence>
<protein>
    <submittedName>
        <fullName evidence="5">Glycoside hydrolase 43 family protein</fullName>
    </submittedName>
</protein>
<dbReference type="Pfam" id="PF17851">
    <property type="entry name" value="GH43_C2"/>
    <property type="match status" value="1"/>
</dbReference>
<keyword evidence="6" id="KW-1185">Reference proteome</keyword>
<dbReference type="InterPro" id="IPR006710">
    <property type="entry name" value="Glyco_hydro_43"/>
</dbReference>
<dbReference type="PANTHER" id="PTHR42812">
    <property type="entry name" value="BETA-XYLOSIDASE"/>
    <property type="match status" value="1"/>
</dbReference>
<accession>A0ABS6KZH1</accession>
<dbReference type="InterPro" id="IPR041542">
    <property type="entry name" value="GH43_C2"/>
</dbReference>
<dbReference type="Pfam" id="PF04616">
    <property type="entry name" value="Glyco_hydro_43"/>
    <property type="match status" value="1"/>
</dbReference>
<dbReference type="InterPro" id="IPR051795">
    <property type="entry name" value="Glycosyl_Hydrlase_43"/>
</dbReference>
<feature type="domain" description="Beta-xylosidase C-terminal Concanavalin A-like" evidence="4">
    <location>
        <begin position="329"/>
        <end position="522"/>
    </location>
</feature>
<keyword evidence="1 3" id="KW-0378">Hydrolase</keyword>
<dbReference type="GO" id="GO:0016787">
    <property type="term" value="F:hydrolase activity"/>
    <property type="evidence" value="ECO:0007669"/>
    <property type="project" value="UniProtKB-KW"/>
</dbReference>
<dbReference type="EMBL" id="JAFMOU010000065">
    <property type="protein sequence ID" value="MBU9834996.1"/>
    <property type="molecule type" value="Genomic_DNA"/>
</dbReference>
<sequence length="524" mass="59234">MEITSMDDVLNSGWQPDLGDGHYQNPVLYADYSDPDIVCVGDNIYMVASSFNHIPGLPVLHSTDLVNWKIINHVVQRINYPAYDNMQPGKGIWAPSIRYHNGLFWVFYSMPDEGIFMSYTADPAKDWSEPHCIKAVKGWIDPCPFWDDDGRAWLVHAFAYSRSGIKHQLQLCEMAPDATSLLDEGSIIFDGAVSHPTIEGPKMYWRNGWYYIFAPAGGVESGWQTVLRSRQINGPFEARDVLHQGTSKVNGPHQGGWVELKNGECWFMHFQDAAHNGRIVHLQPMRWKHDDWPEIGEKVDDAGPGQPVSVYPKPMTGKEGKSCKPQTTDRFADGRFGLQWQWQANPQRDWIIPSPEGLKLVCRPFGARSLYDTPQLLLQKLSAPQFTVTTRLTPHFNHDGEQSGLIVYGERYGAVSVCRQEGGWALVFDFGWMSDKGVLSQKRTVLSTLIRNEAVFIRAEILQRGVCHFSFRQIETEEWKTVEPQLAISAGKWVGAKIGIYSAASGLDSDAGYSEFSYFEVKRH</sequence>
<dbReference type="Proteomes" id="UP000699865">
    <property type="component" value="Unassembled WGS sequence"/>
</dbReference>
<evidence type="ECO:0000259" key="4">
    <source>
        <dbReference type="Pfam" id="PF17851"/>
    </source>
</evidence>
<evidence type="ECO:0000256" key="2">
    <source>
        <dbReference type="ARBA" id="ARBA00023295"/>
    </source>
</evidence>
<evidence type="ECO:0000256" key="1">
    <source>
        <dbReference type="ARBA" id="ARBA00022801"/>
    </source>
</evidence>
<dbReference type="CDD" id="cd09001">
    <property type="entry name" value="GH43_FsAxh1-like"/>
    <property type="match status" value="1"/>
</dbReference>
<evidence type="ECO:0000313" key="6">
    <source>
        <dbReference type="Proteomes" id="UP000699865"/>
    </source>
</evidence>
<evidence type="ECO:0000313" key="5">
    <source>
        <dbReference type="EMBL" id="MBU9834996.1"/>
    </source>
</evidence>
<gene>
    <name evidence="5" type="ORF">J1786_09235</name>
</gene>
<reference evidence="5 6" key="1">
    <citation type="submission" date="2021-03" db="EMBL/GenBank/DDBJ databases">
        <title>Five novel Rahnella species.</title>
        <authorList>
            <person name="Brady C."/>
            <person name="Asselin J."/>
            <person name="Beer S."/>
            <person name="Bruberg M.B."/>
            <person name="Crampton B."/>
            <person name="Venter S."/>
            <person name="Arnold D."/>
            <person name="Denman S."/>
        </authorList>
    </citation>
    <scope>NUCLEOTIDE SEQUENCE [LARGE SCALE GENOMIC DNA]</scope>
    <source>
        <strain evidence="5 6">L72c</strain>
    </source>
</reference>